<sequence length="70" mass="7210">MFTIAREAGTTTGNRHLLVAALVWGTGTKAQSVHRRGKISANTSPTGLDACLDAALGVLGEEGAVQAYRA</sequence>
<name>C9Z2D2_STRSW</name>
<protein>
    <submittedName>
        <fullName evidence="1">Uncharacterized protein</fullName>
    </submittedName>
</protein>
<evidence type="ECO:0000313" key="1">
    <source>
        <dbReference type="EMBL" id="CBG71146.1"/>
    </source>
</evidence>
<reference evidence="1 2" key="1">
    <citation type="journal article" date="2010" name="Mol. Plant Microbe Interact.">
        <title>Streptomyces scabies 87-22 contains a coronafacic acid-like biosynthetic cluster that contributes to plant-microbe interactions.</title>
        <authorList>
            <person name="Bignell D.R."/>
            <person name="Seipke R.F."/>
            <person name="Huguet-Tapia J.C."/>
            <person name="Chambers A.H."/>
            <person name="Parry R.J."/>
            <person name="Loria R."/>
        </authorList>
    </citation>
    <scope>NUCLEOTIDE SEQUENCE [LARGE SCALE GENOMIC DNA]</scope>
    <source>
        <strain evidence="1 2">87.22</strain>
    </source>
</reference>
<dbReference type="HOGENOM" id="CLU_2756275_0_0_11"/>
<accession>C9Z2D2</accession>
<gene>
    <name evidence="1" type="ordered locus">SCAB_40711</name>
</gene>
<keyword evidence="2" id="KW-1185">Reference proteome</keyword>
<dbReference type="Pfam" id="PF21790">
    <property type="entry name" value="OGG"/>
    <property type="match status" value="1"/>
</dbReference>
<dbReference type="AlphaFoldDB" id="C9Z2D2"/>
<organism evidence="1 2">
    <name type="scientific">Streptomyces scabiei (strain 87.22)</name>
    <dbReference type="NCBI Taxonomy" id="680198"/>
    <lineage>
        <taxon>Bacteria</taxon>
        <taxon>Bacillati</taxon>
        <taxon>Actinomycetota</taxon>
        <taxon>Actinomycetes</taxon>
        <taxon>Kitasatosporales</taxon>
        <taxon>Streptomycetaceae</taxon>
        <taxon>Streptomyces</taxon>
    </lineage>
</organism>
<dbReference type="EMBL" id="FN554889">
    <property type="protein sequence ID" value="CBG71146.1"/>
    <property type="molecule type" value="Genomic_DNA"/>
</dbReference>
<dbReference type="Proteomes" id="UP000001444">
    <property type="component" value="Chromosome"/>
</dbReference>
<dbReference type="InterPro" id="IPR048868">
    <property type="entry name" value="OGG-like_put"/>
</dbReference>
<dbReference type="STRING" id="680198.SCAB_40711"/>
<dbReference type="KEGG" id="scb:SCAB_40711"/>
<proteinExistence type="predicted"/>
<evidence type="ECO:0000313" key="2">
    <source>
        <dbReference type="Proteomes" id="UP000001444"/>
    </source>
</evidence>